<reference evidence="1" key="1">
    <citation type="submission" date="2014-09" db="EMBL/GenBank/DDBJ databases">
        <authorList>
            <person name="Magalhaes I.L.F."/>
            <person name="Oliveira U."/>
            <person name="Santos F.R."/>
            <person name="Vidigal T.H.D.A."/>
            <person name="Brescovit A.D."/>
            <person name="Santos A.J."/>
        </authorList>
    </citation>
    <scope>NUCLEOTIDE SEQUENCE</scope>
    <source>
        <tissue evidence="1">Shoot tissue taken approximately 20 cm above the soil surface</tissue>
    </source>
</reference>
<dbReference type="EMBL" id="GBRH01170308">
    <property type="protein sequence ID" value="JAE27588.1"/>
    <property type="molecule type" value="Transcribed_RNA"/>
</dbReference>
<sequence length="74" mass="8280">MATALPQPRTSSSTLATAPTHEWTWRHAAGSWLLPSLGSHGRRTEETKARPLRLHRARIQQGGARIWSPRTACR</sequence>
<dbReference type="AlphaFoldDB" id="A0A0A9H418"/>
<organism evidence="1">
    <name type="scientific">Arundo donax</name>
    <name type="common">Giant reed</name>
    <name type="synonym">Donax arundinaceus</name>
    <dbReference type="NCBI Taxonomy" id="35708"/>
    <lineage>
        <taxon>Eukaryota</taxon>
        <taxon>Viridiplantae</taxon>
        <taxon>Streptophyta</taxon>
        <taxon>Embryophyta</taxon>
        <taxon>Tracheophyta</taxon>
        <taxon>Spermatophyta</taxon>
        <taxon>Magnoliopsida</taxon>
        <taxon>Liliopsida</taxon>
        <taxon>Poales</taxon>
        <taxon>Poaceae</taxon>
        <taxon>PACMAD clade</taxon>
        <taxon>Arundinoideae</taxon>
        <taxon>Arundineae</taxon>
        <taxon>Arundo</taxon>
    </lineage>
</organism>
<name>A0A0A9H418_ARUDO</name>
<reference evidence="1" key="2">
    <citation type="journal article" date="2015" name="Data Brief">
        <title>Shoot transcriptome of the giant reed, Arundo donax.</title>
        <authorList>
            <person name="Barrero R.A."/>
            <person name="Guerrero F.D."/>
            <person name="Moolhuijzen P."/>
            <person name="Goolsby J.A."/>
            <person name="Tidwell J."/>
            <person name="Bellgard S.E."/>
            <person name="Bellgard M.I."/>
        </authorList>
    </citation>
    <scope>NUCLEOTIDE SEQUENCE</scope>
    <source>
        <tissue evidence="1">Shoot tissue taken approximately 20 cm above the soil surface</tissue>
    </source>
</reference>
<evidence type="ECO:0000313" key="1">
    <source>
        <dbReference type="EMBL" id="JAE27588.1"/>
    </source>
</evidence>
<protein>
    <submittedName>
        <fullName evidence="1">Uncharacterized protein</fullName>
    </submittedName>
</protein>
<accession>A0A0A9H418</accession>
<proteinExistence type="predicted"/>